<comment type="caution">
    <text evidence="1">The sequence shown here is derived from an EMBL/GenBank/DDBJ whole genome shotgun (WGS) entry which is preliminary data.</text>
</comment>
<evidence type="ECO:0000313" key="2">
    <source>
        <dbReference type="Proteomes" id="UP000736328"/>
    </source>
</evidence>
<accession>A0A933I9W8</accession>
<evidence type="ECO:0000313" key="1">
    <source>
        <dbReference type="EMBL" id="MBI4726389.1"/>
    </source>
</evidence>
<reference evidence="1" key="1">
    <citation type="submission" date="2020-07" db="EMBL/GenBank/DDBJ databases">
        <title>Huge and variable diversity of episymbiotic CPR bacteria and DPANN archaea in groundwater ecosystems.</title>
        <authorList>
            <person name="He C.Y."/>
            <person name="Keren R."/>
            <person name="Whittaker M."/>
            <person name="Farag I.F."/>
            <person name="Doudna J."/>
            <person name="Cate J.H.D."/>
            <person name="Banfield J.F."/>
        </authorList>
    </citation>
    <scope>NUCLEOTIDE SEQUENCE</scope>
    <source>
        <strain evidence="1">NC_groundwater_1520_Pr4_B-0.1um_53_5</strain>
    </source>
</reference>
<proteinExistence type="predicted"/>
<dbReference type="Proteomes" id="UP000736328">
    <property type="component" value="Unassembled WGS sequence"/>
</dbReference>
<organism evidence="1 2">
    <name type="scientific">candidate division TA06 bacterium</name>
    <dbReference type="NCBI Taxonomy" id="2250710"/>
    <lineage>
        <taxon>Bacteria</taxon>
        <taxon>Bacteria division TA06</taxon>
    </lineage>
</organism>
<dbReference type="AlphaFoldDB" id="A0A933I9W8"/>
<protein>
    <submittedName>
        <fullName evidence="1">NYN domain-containing protein</fullName>
    </submittedName>
</protein>
<dbReference type="InterPro" id="IPR010298">
    <property type="entry name" value="YacP-like"/>
</dbReference>
<sequence length="162" mass="18319">MPRSLIIDGYNLAFAWKEVRPLLLSNQQKGRERLLDLLRRYKKATGQEVLVVFDGPKESSQPRLQTVQGIKTTYSAFPKTADDDIRKMIQACADKGRLLVISSDHQVSGFAERRNVETMGSGTFAQKVEQVLAGSTEAEEKPQKADVADWLKFFQRDKNTDD</sequence>
<dbReference type="PANTHER" id="PTHR34547">
    <property type="entry name" value="YACP-LIKE NYN DOMAIN PROTEIN"/>
    <property type="match status" value="1"/>
</dbReference>
<name>A0A933I9W8_UNCT6</name>
<dbReference type="Pfam" id="PF05991">
    <property type="entry name" value="NYN_YacP"/>
    <property type="match status" value="1"/>
</dbReference>
<gene>
    <name evidence="1" type="ORF">HY768_04050</name>
</gene>
<dbReference type="PANTHER" id="PTHR34547:SF1">
    <property type="entry name" value="YACP-LIKE NYN DOMAIN PROTEIN"/>
    <property type="match status" value="1"/>
</dbReference>
<dbReference type="EMBL" id="JACQXR010000048">
    <property type="protein sequence ID" value="MBI4726389.1"/>
    <property type="molecule type" value="Genomic_DNA"/>
</dbReference>